<organism evidence="10 11">
    <name type="scientific">Oldenlandia corymbosa var. corymbosa</name>
    <dbReference type="NCBI Taxonomy" id="529605"/>
    <lineage>
        <taxon>Eukaryota</taxon>
        <taxon>Viridiplantae</taxon>
        <taxon>Streptophyta</taxon>
        <taxon>Embryophyta</taxon>
        <taxon>Tracheophyta</taxon>
        <taxon>Spermatophyta</taxon>
        <taxon>Magnoliopsida</taxon>
        <taxon>eudicotyledons</taxon>
        <taxon>Gunneridae</taxon>
        <taxon>Pentapetalae</taxon>
        <taxon>asterids</taxon>
        <taxon>lamiids</taxon>
        <taxon>Gentianales</taxon>
        <taxon>Rubiaceae</taxon>
        <taxon>Rubioideae</taxon>
        <taxon>Spermacoceae</taxon>
        <taxon>Hedyotis-Oldenlandia complex</taxon>
        <taxon>Oldenlandia</taxon>
    </lineage>
</organism>
<evidence type="ECO:0000256" key="3">
    <source>
        <dbReference type="ARBA" id="ARBA00022667"/>
    </source>
</evidence>
<feature type="domain" description="Reverse transcriptase zinc-binding" evidence="9">
    <location>
        <begin position="93"/>
        <end position="157"/>
    </location>
</feature>
<dbReference type="InterPro" id="IPR021929">
    <property type="entry name" value="R1A-like_N"/>
</dbReference>
<evidence type="ECO:0000259" key="7">
    <source>
        <dbReference type="Pfam" id="PF00931"/>
    </source>
</evidence>
<comment type="similarity">
    <text evidence="2">Belongs to the disease resistance NB-LRR family.</text>
</comment>
<keyword evidence="5" id="KW-0611">Plant defense</keyword>
<protein>
    <submittedName>
        <fullName evidence="10">OLC1v1012230C1</fullName>
    </submittedName>
</protein>
<sequence>MRNNTFVEIKNGDANFWKDDWLGTGCLSVKYDEELGNNSKVLVRDLIDNEAWNLDSLQGILLQDDINEIESKDVTLSNEADDWIWQNDTLGKFSLKSAFNHLRKRQESSQQCTYIWDKRLQLKISIFMWRLHNSVYSEETLHRHSLETLFLCLTFKEKLLRVDDSDERWDDDSEGWDVVLKDFLRTIVVSVYPGIEELGRMLGSDLTLQTRSSSRTDGKQLLDSVDFILHSLQSLESRSPGANETVTFMKNFIRFATLHGLEDRQIIGDLLTHFERVFIQSAVLLFDVCIERYLSSNSHRELMRKIEPVESRVFEIYVGVLQDVSKFSGSSFHPTKETHALVFRDFVDSLIFLILNLFFRDCIFVDMFHHEMHKVHEGLSFLRTTLSEQHDKLDDLIRPLICEAGILIFHLYQVSSEKDKFQALHDDLTVLRSFVVLDNGMTIQDLSELRGSEIELIKTRVSEIPWSMEPTIAVQKISQANLKMAPAVGKIPDSHERVVGLDDEAKIIIDRLARGTKQLDVVSIVGMAGLGKTSLAKKVYHHPHISRHFQVRSWLTVSQEYNTKSLLIGILSGLDQNSTGAYINMREDDLAERLRKRLKGIRYLIILDDIWDTQVWNSLTMSFPDDDKGSRILLTSRQVTKINPHSEPHRLRALNYFGRRCALTKVVHRKK</sequence>
<keyword evidence="4" id="KW-0547">Nucleotide-binding</keyword>
<dbReference type="PRINTS" id="PR00364">
    <property type="entry name" value="DISEASERSIST"/>
</dbReference>
<evidence type="ECO:0000256" key="4">
    <source>
        <dbReference type="ARBA" id="ARBA00022741"/>
    </source>
</evidence>
<name>A0AAV1DVL9_OLDCO</name>
<dbReference type="InterPro" id="IPR026960">
    <property type="entry name" value="RVT-Znf"/>
</dbReference>
<proteinExistence type="inferred from homology"/>
<dbReference type="InterPro" id="IPR002182">
    <property type="entry name" value="NB-ARC"/>
</dbReference>
<evidence type="ECO:0000313" key="11">
    <source>
        <dbReference type="Proteomes" id="UP001161247"/>
    </source>
</evidence>
<dbReference type="Pfam" id="PF13966">
    <property type="entry name" value="zf-RVT"/>
    <property type="match status" value="1"/>
</dbReference>
<evidence type="ECO:0000256" key="1">
    <source>
        <dbReference type="ARBA" id="ARBA00002074"/>
    </source>
</evidence>
<dbReference type="GO" id="GO:0005524">
    <property type="term" value="F:ATP binding"/>
    <property type="evidence" value="ECO:0007669"/>
    <property type="project" value="UniProtKB-KW"/>
</dbReference>
<dbReference type="Pfam" id="PF12061">
    <property type="entry name" value="NB-LRR"/>
    <property type="match status" value="1"/>
</dbReference>
<feature type="domain" description="Late blight resistance protein R1A-like N-terminal" evidence="8">
    <location>
        <begin position="247"/>
        <end position="419"/>
    </location>
</feature>
<gene>
    <name evidence="10" type="ORF">OLC1_LOCUS19182</name>
</gene>
<dbReference type="GO" id="GO:0043531">
    <property type="term" value="F:ADP binding"/>
    <property type="evidence" value="ECO:0007669"/>
    <property type="project" value="InterPro"/>
</dbReference>
<dbReference type="PANTHER" id="PTHR19338">
    <property type="entry name" value="TRANSLOCASE OF INNER MITOCHONDRIAL MEMBRANE 13 HOMOLOG"/>
    <property type="match status" value="1"/>
</dbReference>
<evidence type="ECO:0000313" key="10">
    <source>
        <dbReference type="EMBL" id="CAI9111894.1"/>
    </source>
</evidence>
<keyword evidence="3" id="KW-0381">Hypersensitive response</keyword>
<dbReference type="AlphaFoldDB" id="A0AAV1DVL9"/>
<evidence type="ECO:0000256" key="6">
    <source>
        <dbReference type="ARBA" id="ARBA00022840"/>
    </source>
</evidence>
<dbReference type="PANTHER" id="PTHR19338:SF73">
    <property type="entry name" value="DISEASE RESISTANCE PROTEIN RGA2-LIKE"/>
    <property type="match status" value="1"/>
</dbReference>
<feature type="domain" description="NB-ARC" evidence="7">
    <location>
        <begin position="506"/>
        <end position="654"/>
    </location>
</feature>
<dbReference type="EMBL" id="OX459124">
    <property type="protein sequence ID" value="CAI9111894.1"/>
    <property type="molecule type" value="Genomic_DNA"/>
</dbReference>
<dbReference type="GO" id="GO:0009626">
    <property type="term" value="P:plant-type hypersensitive response"/>
    <property type="evidence" value="ECO:0007669"/>
    <property type="project" value="UniProtKB-KW"/>
</dbReference>
<dbReference type="Gene3D" id="3.40.50.300">
    <property type="entry name" value="P-loop containing nucleotide triphosphate hydrolases"/>
    <property type="match status" value="1"/>
</dbReference>
<dbReference type="FunFam" id="3.40.50.300:FF:001091">
    <property type="entry name" value="Probable disease resistance protein At1g61300"/>
    <property type="match status" value="1"/>
</dbReference>
<dbReference type="SUPFAM" id="SSF52540">
    <property type="entry name" value="P-loop containing nucleoside triphosphate hydrolases"/>
    <property type="match status" value="1"/>
</dbReference>
<evidence type="ECO:0000256" key="2">
    <source>
        <dbReference type="ARBA" id="ARBA00008894"/>
    </source>
</evidence>
<evidence type="ECO:0000259" key="9">
    <source>
        <dbReference type="Pfam" id="PF13966"/>
    </source>
</evidence>
<accession>A0AAV1DVL9</accession>
<dbReference type="InterPro" id="IPR027417">
    <property type="entry name" value="P-loop_NTPase"/>
</dbReference>
<keyword evidence="6" id="KW-0067">ATP-binding</keyword>
<dbReference type="Proteomes" id="UP001161247">
    <property type="component" value="Chromosome 7"/>
</dbReference>
<keyword evidence="11" id="KW-1185">Reference proteome</keyword>
<evidence type="ECO:0000256" key="5">
    <source>
        <dbReference type="ARBA" id="ARBA00022821"/>
    </source>
</evidence>
<dbReference type="Pfam" id="PF00931">
    <property type="entry name" value="NB-ARC"/>
    <property type="match status" value="1"/>
</dbReference>
<evidence type="ECO:0000259" key="8">
    <source>
        <dbReference type="Pfam" id="PF12061"/>
    </source>
</evidence>
<comment type="function">
    <text evidence="1">Confers resistance to late blight (Phytophthora infestans) races carrying the avirulence gene Avr1. Resistance proteins guard the plant against pathogens that contain an appropriate avirulence protein via an indirect interaction with this avirulence protein. That triggers a defense system including the hypersensitive response, which restricts the pathogen growth.</text>
</comment>
<reference evidence="10" key="1">
    <citation type="submission" date="2023-03" db="EMBL/GenBank/DDBJ databases">
        <authorList>
            <person name="Julca I."/>
        </authorList>
    </citation>
    <scope>NUCLEOTIDE SEQUENCE</scope>
</reference>